<sequence>MVLPDRKREPVRAASGLMEGHPSQKGLLAGEGGIELGPYPAVRV</sequence>
<protein>
    <submittedName>
        <fullName evidence="2">Uncharacterized protein</fullName>
    </submittedName>
</protein>
<evidence type="ECO:0000313" key="2">
    <source>
        <dbReference type="EMBL" id="CAA9492002.1"/>
    </source>
</evidence>
<gene>
    <name evidence="2" type="ORF">AVDCRST_MAG25-3417</name>
</gene>
<dbReference type="EMBL" id="CADCVI010000233">
    <property type="protein sequence ID" value="CAA9492002.1"/>
    <property type="molecule type" value="Genomic_DNA"/>
</dbReference>
<accession>A0A6J4SFG3</accession>
<feature type="region of interest" description="Disordered" evidence="1">
    <location>
        <begin position="1"/>
        <end position="32"/>
    </location>
</feature>
<proteinExistence type="predicted"/>
<name>A0A6J4SFG3_9ACTN</name>
<dbReference type="AlphaFoldDB" id="A0A6J4SFG3"/>
<reference evidence="2" key="1">
    <citation type="submission" date="2020-02" db="EMBL/GenBank/DDBJ databases">
        <authorList>
            <person name="Meier V. D."/>
        </authorList>
    </citation>
    <scope>NUCLEOTIDE SEQUENCE</scope>
    <source>
        <strain evidence="2">AVDCRST_MAG25</strain>
    </source>
</reference>
<evidence type="ECO:0000256" key="1">
    <source>
        <dbReference type="SAM" id="MobiDB-lite"/>
    </source>
</evidence>
<feature type="compositionally biased region" description="Basic and acidic residues" evidence="1">
    <location>
        <begin position="1"/>
        <end position="11"/>
    </location>
</feature>
<organism evidence="2">
    <name type="scientific">uncultured Rubrobacteraceae bacterium</name>
    <dbReference type="NCBI Taxonomy" id="349277"/>
    <lineage>
        <taxon>Bacteria</taxon>
        <taxon>Bacillati</taxon>
        <taxon>Actinomycetota</taxon>
        <taxon>Rubrobacteria</taxon>
        <taxon>Rubrobacterales</taxon>
        <taxon>Rubrobacteraceae</taxon>
        <taxon>environmental samples</taxon>
    </lineage>
</organism>